<feature type="region of interest" description="Disordered" evidence="1">
    <location>
        <begin position="49"/>
        <end position="91"/>
    </location>
</feature>
<protein>
    <submittedName>
        <fullName evidence="2">Uncharacterized protein</fullName>
    </submittedName>
</protein>
<feature type="compositionally biased region" description="Low complexity" evidence="1">
    <location>
        <begin position="52"/>
        <end position="71"/>
    </location>
</feature>
<comment type="caution">
    <text evidence="2">The sequence shown here is derived from an EMBL/GenBank/DDBJ whole genome shotgun (WGS) entry which is preliminary data.</text>
</comment>
<dbReference type="Proteomes" id="UP000217999">
    <property type="component" value="Unassembled WGS sequence"/>
</dbReference>
<evidence type="ECO:0000313" key="2">
    <source>
        <dbReference type="EMBL" id="PAT32871.1"/>
    </source>
</evidence>
<organism evidence="2 3">
    <name type="scientific">Vandammella animalimorsus</name>
    <dbReference type="NCBI Taxonomy" id="2029117"/>
    <lineage>
        <taxon>Bacteria</taxon>
        <taxon>Pseudomonadati</taxon>
        <taxon>Pseudomonadota</taxon>
        <taxon>Betaproteobacteria</taxon>
        <taxon>Burkholderiales</taxon>
        <taxon>Comamonadaceae</taxon>
        <taxon>Vandammella</taxon>
    </lineage>
</organism>
<evidence type="ECO:0000313" key="3">
    <source>
        <dbReference type="Proteomes" id="UP000217999"/>
    </source>
</evidence>
<dbReference type="RefSeq" id="WP_095550739.1">
    <property type="nucleotide sequence ID" value="NZ_NSJF01000010.1"/>
</dbReference>
<dbReference type="AlphaFoldDB" id="A0A2A2A6L8"/>
<accession>A0A2A2A6L8</accession>
<gene>
    <name evidence="2" type="ORF">CK620_13430</name>
</gene>
<name>A0A2A2A6L8_9BURK</name>
<sequence>MSETKHPARAYLVQLPLRHGTGPKHTTYQSGQTVHLTEDEAARLLRAGVIQPAPDKAPSAAPDNAPASKAPPAAPDNPPAGKAKAKSNAKE</sequence>
<proteinExistence type="predicted"/>
<reference evidence="2 3" key="1">
    <citation type="submission" date="2017-08" db="EMBL/GenBank/DDBJ databases">
        <title>WGS of Clinical strains of the CDC Group NO-1 linked to zoonotic infections in humans.</title>
        <authorList>
            <person name="Bernier A.-M."/>
            <person name="Bernard K."/>
        </authorList>
    </citation>
    <scope>NUCLEOTIDE SEQUENCE [LARGE SCALE GENOMIC DNA]</scope>
    <source>
        <strain evidence="2 3">NML03-0146</strain>
    </source>
</reference>
<dbReference type="EMBL" id="NSJF01000010">
    <property type="protein sequence ID" value="PAT32871.1"/>
    <property type="molecule type" value="Genomic_DNA"/>
</dbReference>
<evidence type="ECO:0000256" key="1">
    <source>
        <dbReference type="SAM" id="MobiDB-lite"/>
    </source>
</evidence>